<evidence type="ECO:0000259" key="1">
    <source>
        <dbReference type="Pfam" id="PF19289"/>
    </source>
</evidence>
<proteinExistence type="predicted"/>
<dbReference type="AlphaFoldDB" id="A0A931H2A3"/>
<dbReference type="InterPro" id="IPR045569">
    <property type="entry name" value="Metalloprtase-TldD/E_C"/>
</dbReference>
<keyword evidence="3" id="KW-1185">Reference proteome</keyword>
<evidence type="ECO:0000313" key="3">
    <source>
        <dbReference type="Proteomes" id="UP000651050"/>
    </source>
</evidence>
<dbReference type="RefSeq" id="WP_196985182.1">
    <property type="nucleotide sequence ID" value="NZ_JADWYS010000001.1"/>
</dbReference>
<dbReference type="InterPro" id="IPR036059">
    <property type="entry name" value="TldD/PmbA_sf"/>
</dbReference>
<protein>
    <submittedName>
        <fullName evidence="2">TldE/PmbA family protein</fullName>
    </submittedName>
</protein>
<dbReference type="Proteomes" id="UP000651050">
    <property type="component" value="Unassembled WGS sequence"/>
</dbReference>
<evidence type="ECO:0000313" key="2">
    <source>
        <dbReference type="EMBL" id="MBG9387246.1"/>
    </source>
</evidence>
<comment type="caution">
    <text evidence="2">The sequence shown here is derived from an EMBL/GenBank/DDBJ whole genome shotgun (WGS) entry which is preliminary data.</text>
</comment>
<name>A0A931H2A3_9BURK</name>
<accession>A0A931H2A3</accession>
<dbReference type="GO" id="GO:0006508">
    <property type="term" value="P:proteolysis"/>
    <property type="evidence" value="ECO:0007669"/>
    <property type="project" value="InterPro"/>
</dbReference>
<sequence length="441" mass="46816">MKRAYFEQLAGAVCTVIPGVEGTSLYLAAEESDFIRFNHAQVRQATHVEQSSASVSVAAGQRRATGTVPLSGDAAADIAALVAERDALVAQLALVPEDKYLLLPEVIASTERESQARLPSAAQVIEAVATHGAGADVVGFYAGGPMIRAYADSRGQRNWHSVASFHFEWCVYRAGDKAVKASYAGTDWSDAEFGARMARARAQSELLELPRKTLTPGDYRVYFTPVAVAELLSTLSWGGFGLKALKTGVSTLLHLHKGDVKLAPSVRLVEATRDGIAPRFQDDGFVKPDAVALVEGGRSAGTLASPRTAREYGVAANGAGGGEAPESLLLAGGDLPSSEVLAALGTGVYVSNLHYLNYSDRIACRMTGMTRFACFWVEDGKLVAPISVMRFDDSFLRMFGAGLVALTRETELVPDSGTYGSRQLSSVTAPGAIVEGFRFTL</sequence>
<dbReference type="SUPFAM" id="SSF111283">
    <property type="entry name" value="Putative modulator of DNA gyrase, PmbA/TldD"/>
    <property type="match status" value="1"/>
</dbReference>
<reference evidence="2" key="1">
    <citation type="submission" date="2020-11" db="EMBL/GenBank/DDBJ databases">
        <title>Bacterial whole genome sequence for Caenimonas sp. DR4.4.</title>
        <authorList>
            <person name="Le V."/>
            <person name="Ko S.-R."/>
            <person name="Ahn C.-Y."/>
            <person name="Oh H.-M."/>
        </authorList>
    </citation>
    <scope>NUCLEOTIDE SEQUENCE</scope>
    <source>
        <strain evidence="2">DR4.4</strain>
    </source>
</reference>
<dbReference type="PANTHER" id="PTHR43666:SF1">
    <property type="entry name" value="CONSERVED PROTEIN"/>
    <property type="match status" value="1"/>
</dbReference>
<dbReference type="Pfam" id="PF19289">
    <property type="entry name" value="PmbA_TldD_3rd"/>
    <property type="match status" value="1"/>
</dbReference>
<dbReference type="EMBL" id="JADWYS010000001">
    <property type="protein sequence ID" value="MBG9387246.1"/>
    <property type="molecule type" value="Genomic_DNA"/>
</dbReference>
<dbReference type="GO" id="GO:0008237">
    <property type="term" value="F:metallopeptidase activity"/>
    <property type="evidence" value="ECO:0007669"/>
    <property type="project" value="InterPro"/>
</dbReference>
<organism evidence="2 3">
    <name type="scientific">Caenimonas aquaedulcis</name>
    <dbReference type="NCBI Taxonomy" id="2793270"/>
    <lineage>
        <taxon>Bacteria</taxon>
        <taxon>Pseudomonadati</taxon>
        <taxon>Pseudomonadota</taxon>
        <taxon>Betaproteobacteria</taxon>
        <taxon>Burkholderiales</taxon>
        <taxon>Comamonadaceae</taxon>
        <taxon>Caenimonas</taxon>
    </lineage>
</organism>
<gene>
    <name evidence="2" type="ORF">I5803_04390</name>
</gene>
<feature type="domain" description="Metalloprotease TldD/E C-terminal" evidence="1">
    <location>
        <begin position="216"/>
        <end position="439"/>
    </location>
</feature>
<dbReference type="PANTHER" id="PTHR43666">
    <property type="entry name" value="TLDD PROTEIN"/>
    <property type="match status" value="1"/>
</dbReference>